<reference evidence="3" key="1">
    <citation type="submission" date="2017-05" db="EMBL/GenBank/DDBJ databases">
        <authorList>
            <person name="Sharma S."/>
            <person name="Sidhu C."/>
            <person name="Pinnaka A.K."/>
        </authorList>
    </citation>
    <scope>NUCLEOTIDE SEQUENCE [LARGE SCALE GENOMIC DNA]</scope>
    <source>
        <strain evidence="3">AK93</strain>
    </source>
</reference>
<keyword evidence="1" id="KW-1133">Transmembrane helix</keyword>
<dbReference type="Proteomes" id="UP000256763">
    <property type="component" value="Unassembled WGS sequence"/>
</dbReference>
<protein>
    <submittedName>
        <fullName evidence="2">Uncharacterized protein</fullName>
    </submittedName>
</protein>
<accession>A0A3E0WWG8</accession>
<dbReference type="EMBL" id="NFZW01000009">
    <property type="protein sequence ID" value="RFA36511.1"/>
    <property type="molecule type" value="Genomic_DNA"/>
</dbReference>
<evidence type="ECO:0000256" key="1">
    <source>
        <dbReference type="SAM" id="Phobius"/>
    </source>
</evidence>
<evidence type="ECO:0000313" key="3">
    <source>
        <dbReference type="Proteomes" id="UP000256763"/>
    </source>
</evidence>
<organism evidence="2 3">
    <name type="scientific">Alkalilimnicola ehrlichii</name>
    <dbReference type="NCBI Taxonomy" id="351052"/>
    <lineage>
        <taxon>Bacteria</taxon>
        <taxon>Pseudomonadati</taxon>
        <taxon>Pseudomonadota</taxon>
        <taxon>Gammaproteobacteria</taxon>
        <taxon>Chromatiales</taxon>
        <taxon>Ectothiorhodospiraceae</taxon>
        <taxon>Alkalilimnicola</taxon>
    </lineage>
</organism>
<dbReference type="RefSeq" id="WP_116301964.1">
    <property type="nucleotide sequence ID" value="NZ_NFZV01000007.1"/>
</dbReference>
<comment type="caution">
    <text evidence="2">The sequence shown here is derived from an EMBL/GenBank/DDBJ whole genome shotgun (WGS) entry which is preliminary data.</text>
</comment>
<gene>
    <name evidence="2" type="ORF">CAL65_11120</name>
</gene>
<sequence>MAEFDTGLDRWIRAVQAIGLLSIVATVVAAWSAWQTLIGPHSLGTKIWSIIVALAMVQLAWFSLAFGLISIDLNY</sequence>
<feature type="transmembrane region" description="Helical" evidence="1">
    <location>
        <begin position="46"/>
        <end position="69"/>
    </location>
</feature>
<dbReference type="AlphaFoldDB" id="A0A3E0WWG8"/>
<evidence type="ECO:0000313" key="2">
    <source>
        <dbReference type="EMBL" id="RFA36511.1"/>
    </source>
</evidence>
<name>A0A3E0WWG8_9GAMM</name>
<keyword evidence="1" id="KW-0472">Membrane</keyword>
<feature type="transmembrane region" description="Helical" evidence="1">
    <location>
        <begin position="12"/>
        <end position="34"/>
    </location>
</feature>
<proteinExistence type="predicted"/>
<keyword evidence="3" id="KW-1185">Reference proteome</keyword>
<keyword evidence="1" id="KW-0812">Transmembrane</keyword>